<keyword evidence="4" id="KW-0949">S-adenosyl-L-methionine</keyword>
<dbReference type="GeneID" id="63714213"/>
<dbReference type="RefSeq" id="XP_040659785.1">
    <property type="nucleotide sequence ID" value="XM_040798902.1"/>
</dbReference>
<dbReference type="AlphaFoldDB" id="A0A151GTP6"/>
<keyword evidence="1" id="KW-0597">Phosphoprotein</keyword>
<evidence type="ECO:0000256" key="4">
    <source>
        <dbReference type="ARBA" id="ARBA00022691"/>
    </source>
</evidence>
<dbReference type="PANTHER" id="PTHR32183">
    <property type="match status" value="1"/>
</dbReference>
<keyword evidence="2" id="KW-0489">Methyltransferase</keyword>
<proteinExistence type="predicted"/>
<dbReference type="InParanoid" id="A0A151GTP6"/>
<keyword evidence="3" id="KW-0808">Transferase</keyword>
<gene>
    <name evidence="5" type="ORF">DCS_01570</name>
</gene>
<evidence type="ECO:0008006" key="7">
    <source>
        <dbReference type="Google" id="ProtNLM"/>
    </source>
</evidence>
<dbReference type="EMBL" id="LAYC01000001">
    <property type="protein sequence ID" value="KYK60433.1"/>
    <property type="molecule type" value="Genomic_DNA"/>
</dbReference>
<evidence type="ECO:0000313" key="6">
    <source>
        <dbReference type="Proteomes" id="UP000076580"/>
    </source>
</evidence>
<sequence>MSAAAGTTHTPRLVSAEDRNRLQQSFADIPFDAHVSRWDGLYKESFTPWDRAGPSLALADLLTDRTDLVPPAQEHEGGANGKAAEAPPRRTALVPGCGRGHDALLLSSFGYDVWGLDSSSDAVRMAQENREAADKDGLYQPAEGVERGAVHWLVGDFFDESWSDGIGTDGTGKFDLIFDYTFLCALPPEARPRWAKRIANLVHSKGRLVCLEFPSGKPLSDPGPPWGLNPELYEALLATPGEEPEYEADGTVVYTPCAKPRDDALYRLSIIKPTRTHKAGTADDGTVLDFISVWTR</sequence>
<dbReference type="PROSITE" id="PS51585">
    <property type="entry name" value="SAM_MT_TPMT"/>
    <property type="match status" value="1"/>
</dbReference>
<reference evidence="5 6" key="1">
    <citation type="journal article" date="2016" name="Sci. Rep.">
        <title>Insights into Adaptations to a Near-Obligate Nematode Endoparasitic Lifestyle from the Finished Genome of Drechmeria coniospora.</title>
        <authorList>
            <person name="Zhang L."/>
            <person name="Zhou Z."/>
            <person name="Guo Q."/>
            <person name="Fokkens L."/>
            <person name="Miskei M."/>
            <person name="Pocsi I."/>
            <person name="Zhang W."/>
            <person name="Chen M."/>
            <person name="Wang L."/>
            <person name="Sun Y."/>
            <person name="Donzelli B.G."/>
            <person name="Gibson D.M."/>
            <person name="Nelson D.R."/>
            <person name="Luo J.G."/>
            <person name="Rep M."/>
            <person name="Liu H."/>
            <person name="Yang S."/>
            <person name="Wang J."/>
            <person name="Krasnoff S.B."/>
            <person name="Xu Y."/>
            <person name="Molnar I."/>
            <person name="Lin M."/>
        </authorList>
    </citation>
    <scope>NUCLEOTIDE SEQUENCE [LARGE SCALE GENOMIC DNA]</scope>
    <source>
        <strain evidence="5 6">ARSEF 6962</strain>
    </source>
</reference>
<dbReference type="SUPFAM" id="SSF53335">
    <property type="entry name" value="S-adenosyl-L-methionine-dependent methyltransferases"/>
    <property type="match status" value="1"/>
</dbReference>
<organism evidence="5 6">
    <name type="scientific">Drechmeria coniospora</name>
    <name type="common">Nematophagous fungus</name>
    <name type="synonym">Meria coniospora</name>
    <dbReference type="NCBI Taxonomy" id="98403"/>
    <lineage>
        <taxon>Eukaryota</taxon>
        <taxon>Fungi</taxon>
        <taxon>Dikarya</taxon>
        <taxon>Ascomycota</taxon>
        <taxon>Pezizomycotina</taxon>
        <taxon>Sordariomycetes</taxon>
        <taxon>Hypocreomycetidae</taxon>
        <taxon>Hypocreales</taxon>
        <taxon>Ophiocordycipitaceae</taxon>
        <taxon>Drechmeria</taxon>
    </lineage>
</organism>
<evidence type="ECO:0000256" key="3">
    <source>
        <dbReference type="ARBA" id="ARBA00022679"/>
    </source>
</evidence>
<dbReference type="Proteomes" id="UP000076580">
    <property type="component" value="Chromosome 01"/>
</dbReference>
<dbReference type="InterPro" id="IPR008854">
    <property type="entry name" value="TPMT"/>
</dbReference>
<dbReference type="Gene3D" id="3.40.50.150">
    <property type="entry name" value="Vaccinia Virus protein VP39"/>
    <property type="match status" value="1"/>
</dbReference>
<evidence type="ECO:0000313" key="5">
    <source>
        <dbReference type="EMBL" id="KYK60433.1"/>
    </source>
</evidence>
<accession>A0A151GTP6</accession>
<dbReference type="PANTHER" id="PTHR32183:SF6">
    <property type="entry name" value="CYSTEINE SULFINATE DESULFINASE_CYSTEINE DESULFURASE AND RELATED ENZYMES"/>
    <property type="match status" value="1"/>
</dbReference>
<evidence type="ECO:0000256" key="1">
    <source>
        <dbReference type="ARBA" id="ARBA00022553"/>
    </source>
</evidence>
<keyword evidence="6" id="KW-1185">Reference proteome</keyword>
<name>A0A151GTP6_DRECN</name>
<dbReference type="CDD" id="cd02440">
    <property type="entry name" value="AdoMet_MTases"/>
    <property type="match status" value="1"/>
</dbReference>
<dbReference type="InterPro" id="IPR029063">
    <property type="entry name" value="SAM-dependent_MTases_sf"/>
</dbReference>
<dbReference type="Pfam" id="PF05724">
    <property type="entry name" value="TPMT"/>
    <property type="match status" value="1"/>
</dbReference>
<protein>
    <recommendedName>
        <fullName evidence="7">Thiol methyltransferase</fullName>
    </recommendedName>
</protein>
<dbReference type="GO" id="GO:0032259">
    <property type="term" value="P:methylation"/>
    <property type="evidence" value="ECO:0007669"/>
    <property type="project" value="UniProtKB-KW"/>
</dbReference>
<dbReference type="GO" id="GO:0008757">
    <property type="term" value="F:S-adenosylmethionine-dependent methyltransferase activity"/>
    <property type="evidence" value="ECO:0007669"/>
    <property type="project" value="InterPro"/>
</dbReference>
<comment type="caution">
    <text evidence="5">The sequence shown here is derived from an EMBL/GenBank/DDBJ whole genome shotgun (WGS) entry which is preliminary data.</text>
</comment>
<dbReference type="STRING" id="98403.A0A151GTP6"/>
<evidence type="ECO:0000256" key="2">
    <source>
        <dbReference type="ARBA" id="ARBA00022603"/>
    </source>
</evidence>